<proteinExistence type="predicted"/>
<reference evidence="1 2" key="1">
    <citation type="submission" date="2023-07" db="EMBL/GenBank/DDBJ databases">
        <title>Genomic Encyclopedia of Type Strains, Phase IV (KMG-IV): sequencing the most valuable type-strain genomes for metagenomic binning, comparative biology and taxonomic classification.</title>
        <authorList>
            <person name="Goeker M."/>
        </authorList>
    </citation>
    <scope>NUCLEOTIDE SEQUENCE [LARGE SCALE GENOMIC DNA]</scope>
    <source>
        <strain evidence="1 2">DSM 29005</strain>
    </source>
</reference>
<evidence type="ECO:0000313" key="2">
    <source>
        <dbReference type="Proteomes" id="UP001234495"/>
    </source>
</evidence>
<gene>
    <name evidence="1" type="ORF">J2S19_001948</name>
</gene>
<accession>A0ABT9ZFX4</accession>
<keyword evidence="2" id="KW-1185">Reference proteome</keyword>
<sequence>MFIYFSRLYENYRKRILPIAIFTYNKRRNEPNRFIMEFPFHQVLKFEFLKIELKKQNWRDYVKQDNSVACALLSKMGYAKSEKIQVNLEFLRMLTCLELDLARLDLVAGIFNTYLKLNKVEENQLRDKIRKLNPEEGAKVMEITTSWHEKGREEGKIEAGLEIAKKMLEAKFEIEQITKITGFSVEEIKRIMN</sequence>
<name>A0ABT9ZFX4_9BACI</name>
<dbReference type="EMBL" id="JAUSUD010000007">
    <property type="protein sequence ID" value="MDQ0230692.1"/>
    <property type="molecule type" value="Genomic_DNA"/>
</dbReference>
<protein>
    <submittedName>
        <fullName evidence="1">Transposase/invertase (TIGR01784 family)</fullName>
    </submittedName>
</protein>
<dbReference type="Proteomes" id="UP001234495">
    <property type="component" value="Unassembled WGS sequence"/>
</dbReference>
<organism evidence="1 2">
    <name type="scientific">Metabacillus malikii</name>
    <dbReference type="NCBI Taxonomy" id="1504265"/>
    <lineage>
        <taxon>Bacteria</taxon>
        <taxon>Bacillati</taxon>
        <taxon>Bacillota</taxon>
        <taxon>Bacilli</taxon>
        <taxon>Bacillales</taxon>
        <taxon>Bacillaceae</taxon>
        <taxon>Metabacillus</taxon>
    </lineage>
</organism>
<evidence type="ECO:0000313" key="1">
    <source>
        <dbReference type="EMBL" id="MDQ0230692.1"/>
    </source>
</evidence>
<comment type="caution">
    <text evidence="1">The sequence shown here is derived from an EMBL/GenBank/DDBJ whole genome shotgun (WGS) entry which is preliminary data.</text>
</comment>